<evidence type="ECO:0000256" key="1">
    <source>
        <dbReference type="ARBA" id="ARBA00004651"/>
    </source>
</evidence>
<evidence type="ECO:0000256" key="2">
    <source>
        <dbReference type="ARBA" id="ARBA00022475"/>
    </source>
</evidence>
<keyword evidence="3 6" id="KW-0812">Transmembrane</keyword>
<reference evidence="8 9" key="1">
    <citation type="submission" date="2017-06" db="EMBL/GenBank/DDBJ databases">
        <title>Genome sequencing of cyanobaciteial culture collection at National Institute for Environmental Studies (NIES).</title>
        <authorList>
            <person name="Hirose Y."/>
            <person name="Shimura Y."/>
            <person name="Fujisawa T."/>
            <person name="Nakamura Y."/>
            <person name="Kawachi M."/>
        </authorList>
    </citation>
    <scope>NUCLEOTIDE SEQUENCE [LARGE SCALE GENOMIC DNA]</scope>
    <source>
        <strain evidence="8 9">NIES-4072</strain>
    </source>
</reference>
<evidence type="ECO:0000256" key="3">
    <source>
        <dbReference type="ARBA" id="ARBA00022692"/>
    </source>
</evidence>
<keyword evidence="4 6" id="KW-1133">Transmembrane helix</keyword>
<dbReference type="AlphaFoldDB" id="A0A2R5FLY5"/>
<protein>
    <recommendedName>
        <fullName evidence="7">DUF202 domain-containing protein</fullName>
    </recommendedName>
</protein>
<dbReference type="Proteomes" id="UP000245124">
    <property type="component" value="Unassembled WGS sequence"/>
</dbReference>
<proteinExistence type="predicted"/>
<comment type="subcellular location">
    <subcellularLocation>
        <location evidence="1">Cell membrane</location>
        <topology evidence="1">Multi-pass membrane protein</topology>
    </subcellularLocation>
</comment>
<dbReference type="Pfam" id="PF02656">
    <property type="entry name" value="DUF202"/>
    <property type="match status" value="1"/>
</dbReference>
<evidence type="ECO:0000313" key="9">
    <source>
        <dbReference type="Proteomes" id="UP000245124"/>
    </source>
</evidence>
<dbReference type="GO" id="GO:0005886">
    <property type="term" value="C:plasma membrane"/>
    <property type="evidence" value="ECO:0007669"/>
    <property type="project" value="UniProtKB-SubCell"/>
</dbReference>
<organism evidence="8 9">
    <name type="scientific">Nostoc commune NIES-4072</name>
    <dbReference type="NCBI Taxonomy" id="2005467"/>
    <lineage>
        <taxon>Bacteria</taxon>
        <taxon>Bacillati</taxon>
        <taxon>Cyanobacteriota</taxon>
        <taxon>Cyanophyceae</taxon>
        <taxon>Nostocales</taxon>
        <taxon>Nostocaceae</taxon>
        <taxon>Nostoc</taxon>
    </lineage>
</organism>
<evidence type="ECO:0000313" key="8">
    <source>
        <dbReference type="EMBL" id="GBG19285.1"/>
    </source>
</evidence>
<keyword evidence="2" id="KW-1003">Cell membrane</keyword>
<sequence>MNNHNRYISLAQILRWVQVIWKEIYYYLYIFLIRAALGIRVLLMQLKSKSTEEDKDKKKPGRLNPSRIRDHLANERTYLAWMRTGIALLGFGVVIVRLRAFQVPLIPRPGNGWKLGLVFSLVGLITVWLSTAHYFAVRRDIEEDTYEPTDRWVLLFSLAIMILGAGVIYFVFTTSLDPSSPLIPE</sequence>
<dbReference type="PANTHER" id="PTHR34187">
    <property type="entry name" value="FGR18P"/>
    <property type="match status" value="1"/>
</dbReference>
<dbReference type="EMBL" id="BDUD01000001">
    <property type="protein sequence ID" value="GBG19285.1"/>
    <property type="molecule type" value="Genomic_DNA"/>
</dbReference>
<comment type="caution">
    <text evidence="8">The sequence shown here is derived from an EMBL/GenBank/DDBJ whole genome shotgun (WGS) entry which is preliminary data.</text>
</comment>
<accession>A0A2R5FLY5</accession>
<evidence type="ECO:0000256" key="4">
    <source>
        <dbReference type="ARBA" id="ARBA00022989"/>
    </source>
</evidence>
<gene>
    <name evidence="8" type="ORF">NIES4072_29520</name>
</gene>
<feature type="transmembrane region" description="Helical" evidence="6">
    <location>
        <begin position="152"/>
        <end position="172"/>
    </location>
</feature>
<feature type="transmembrane region" description="Helical" evidence="6">
    <location>
        <begin position="24"/>
        <end position="43"/>
    </location>
</feature>
<evidence type="ECO:0000256" key="6">
    <source>
        <dbReference type="SAM" id="Phobius"/>
    </source>
</evidence>
<dbReference type="PANTHER" id="PTHR34187:SF2">
    <property type="entry name" value="DUF202 DOMAIN-CONTAINING PROTEIN"/>
    <property type="match status" value="1"/>
</dbReference>
<evidence type="ECO:0000256" key="5">
    <source>
        <dbReference type="ARBA" id="ARBA00023136"/>
    </source>
</evidence>
<feature type="transmembrane region" description="Helical" evidence="6">
    <location>
        <begin position="78"/>
        <end position="100"/>
    </location>
</feature>
<feature type="transmembrane region" description="Helical" evidence="6">
    <location>
        <begin position="112"/>
        <end position="131"/>
    </location>
</feature>
<evidence type="ECO:0000259" key="7">
    <source>
        <dbReference type="Pfam" id="PF02656"/>
    </source>
</evidence>
<keyword evidence="9" id="KW-1185">Reference proteome</keyword>
<name>A0A2R5FLY5_NOSCO</name>
<dbReference type="InterPro" id="IPR052053">
    <property type="entry name" value="IM_YidH-like"/>
</dbReference>
<dbReference type="InterPro" id="IPR003807">
    <property type="entry name" value="DUF202"/>
</dbReference>
<keyword evidence="5 6" id="KW-0472">Membrane</keyword>
<feature type="domain" description="DUF202" evidence="7">
    <location>
        <begin position="69"/>
        <end position="139"/>
    </location>
</feature>